<name>A0ABV1YV72_9HYPH</name>
<reference evidence="1 2" key="1">
    <citation type="journal article" date="2024" name="Proc. Natl. Acad. Sci. U.S.A.">
        <title>The evolutionary genomics of adaptation to stress in wild rhizobium bacteria.</title>
        <authorList>
            <person name="Kehlet-Delgado H."/>
            <person name="Montoya A.P."/>
            <person name="Jensen K.T."/>
            <person name="Wendlandt C.E."/>
            <person name="Dexheimer C."/>
            <person name="Roberts M."/>
            <person name="Torres Martinez L."/>
            <person name="Friesen M.L."/>
            <person name="Griffitts J.S."/>
            <person name="Porter S.S."/>
        </authorList>
    </citation>
    <scope>NUCLEOTIDE SEQUENCE [LARGE SCALE GENOMIC DNA]</scope>
    <source>
        <strain evidence="1 2">M0641</strain>
    </source>
</reference>
<gene>
    <name evidence="1" type="ORF">NKI36_06300</name>
</gene>
<organism evidence="1 2">
    <name type="scientific">Mesorhizobium caraganae</name>
    <dbReference type="NCBI Taxonomy" id="483206"/>
    <lineage>
        <taxon>Bacteria</taxon>
        <taxon>Pseudomonadati</taxon>
        <taxon>Pseudomonadota</taxon>
        <taxon>Alphaproteobacteria</taxon>
        <taxon>Hyphomicrobiales</taxon>
        <taxon>Phyllobacteriaceae</taxon>
        <taxon>Mesorhizobium</taxon>
    </lineage>
</organism>
<dbReference type="RefSeq" id="WP_352556853.1">
    <property type="nucleotide sequence ID" value="NZ_JAMYQB010000003.1"/>
</dbReference>
<comment type="caution">
    <text evidence="1">The sequence shown here is derived from an EMBL/GenBank/DDBJ whole genome shotgun (WGS) entry which is preliminary data.</text>
</comment>
<proteinExistence type="predicted"/>
<accession>A0ABV1YV72</accession>
<dbReference type="EMBL" id="JAMYQB010000003">
    <property type="protein sequence ID" value="MER9403658.1"/>
    <property type="molecule type" value="Genomic_DNA"/>
</dbReference>
<sequence>MAPGQQTYLDLNLGSPAFAPSSWPAATQRTKSHKDWSNFLGLRDMHIDCENPCKAANSGHFELEATDLDVTVISKKKMSCRAVKKTAEAIAGGVNDHAMLSKMQLRQRYKAEANTHRNMLSREKSHGAVIHPEFRDFASFLRHVGPIPAKGATLDRVVNSDPEYGPNKVRWADKRTQNNNKSDTLLFHYSRTGDTYTVSRLSKLQKCHSSTIRKRLERGWTDDEIIEGNRATPLASSSNHSVGIRRRLPPVQAGPLLSASDITFERMAEEYRSYREETGEEAMMAPYEILKEELPEFACITPEGYERQFAKLWPLHRPHVIFQNLPISQQKLIEKIDPGYVRSRVAKEAENRLLKEQL</sequence>
<protein>
    <submittedName>
        <fullName evidence="1">Uncharacterized protein</fullName>
    </submittedName>
</protein>
<evidence type="ECO:0000313" key="2">
    <source>
        <dbReference type="Proteomes" id="UP001433071"/>
    </source>
</evidence>
<dbReference type="Proteomes" id="UP001433071">
    <property type="component" value="Unassembled WGS sequence"/>
</dbReference>
<keyword evidence="2" id="KW-1185">Reference proteome</keyword>
<evidence type="ECO:0000313" key="1">
    <source>
        <dbReference type="EMBL" id="MER9403658.1"/>
    </source>
</evidence>